<organism evidence="2 3">
    <name type="scientific">candidate division WWE3 bacterium RIFCSPLOWO2_01_FULL_41_18</name>
    <dbReference type="NCBI Taxonomy" id="1802625"/>
    <lineage>
        <taxon>Bacteria</taxon>
        <taxon>Katanobacteria</taxon>
    </lineage>
</organism>
<comment type="caution">
    <text evidence="2">The sequence shown here is derived from an EMBL/GenBank/DDBJ whole genome shotgun (WGS) entry which is preliminary data.</text>
</comment>
<feature type="region of interest" description="Disordered" evidence="1">
    <location>
        <begin position="75"/>
        <end position="94"/>
    </location>
</feature>
<reference evidence="2 3" key="1">
    <citation type="journal article" date="2016" name="Nat. Commun.">
        <title>Thousands of microbial genomes shed light on interconnected biogeochemical processes in an aquifer system.</title>
        <authorList>
            <person name="Anantharaman K."/>
            <person name="Brown C.T."/>
            <person name="Hug L.A."/>
            <person name="Sharon I."/>
            <person name="Castelle C.J."/>
            <person name="Probst A.J."/>
            <person name="Thomas B.C."/>
            <person name="Singh A."/>
            <person name="Wilkins M.J."/>
            <person name="Karaoz U."/>
            <person name="Brodie E.L."/>
            <person name="Williams K.H."/>
            <person name="Hubbard S.S."/>
            <person name="Banfield J.F."/>
        </authorList>
    </citation>
    <scope>NUCLEOTIDE SEQUENCE [LARGE SCALE GENOMIC DNA]</scope>
</reference>
<feature type="compositionally biased region" description="Pro residues" evidence="1">
    <location>
        <begin position="78"/>
        <end position="94"/>
    </location>
</feature>
<proteinExistence type="predicted"/>
<accession>A0A1F4VG64</accession>
<dbReference type="EMBL" id="MEVI01000001">
    <property type="protein sequence ID" value="OGC55928.1"/>
    <property type="molecule type" value="Genomic_DNA"/>
</dbReference>
<evidence type="ECO:0000313" key="2">
    <source>
        <dbReference type="EMBL" id="OGC55928.1"/>
    </source>
</evidence>
<gene>
    <name evidence="2" type="ORF">A3A78_02720</name>
</gene>
<evidence type="ECO:0000256" key="1">
    <source>
        <dbReference type="SAM" id="MobiDB-lite"/>
    </source>
</evidence>
<name>A0A1F4VG64_UNCKA</name>
<sequence length="632" mass="68053">MRKVIPFTIIIILFLGFLIFLKARKAYATHICGTCPAGETCDPNGNECAGAPGCLYRCCEDHGCCPAGSDCDDSGDETPPPPPPATTCTAPPPSGDNTCTIRGKAWVKGVDERGIAIDPYGIENLGLLWVKKPLDPLDVRDNYTYKSVKSGGDYTVEMGGVTCGEPLFFLVTCENKVLETISVENIPSGGSAKVDFQYDLSFDIPRNGDCGDNSNVCVRPVPDENDTCVDRVDNPKYNVRYPFGPPSFKESVGFLEFCAGNLVGCLSTIVGSAKYALGSTLALSTTEATADTFARTQAIQAGFGPIPKDALPDCNEIYNMNQLSSGINRGRSGFTIRGATRPEKEKEICKAAQDSHPTYPVCKEGTVTKTFSDFVLPGDPPEPGKLDDEYFPHYLCVLDDNDGIANADSEPWLSNTNYACSGFNCTPDPASSTYNPALTRTPVSLKGSEFSIRGAENVSSLLASLYTRPGKNIYERKTDRCEEASSQIRISRTRNLIIECTKEAKGGAAFNLYVTGEQLINAFQNALSVCIPGAGYNESACNAIKANSEENATLYFKLPYVDLVNKSFANYTDSIIRPGKCTPETGAVGTLSGKGVISGEFKKAPYVSDGFGTPVTGKDIIYQTFDRPREPL</sequence>
<dbReference type="Proteomes" id="UP000176504">
    <property type="component" value="Unassembled WGS sequence"/>
</dbReference>
<dbReference type="AlphaFoldDB" id="A0A1F4VG64"/>
<protein>
    <submittedName>
        <fullName evidence="2">Uncharacterized protein</fullName>
    </submittedName>
</protein>
<evidence type="ECO:0000313" key="3">
    <source>
        <dbReference type="Proteomes" id="UP000176504"/>
    </source>
</evidence>